<comment type="caution">
    <text evidence="4">The sequence shown here is derived from an EMBL/GenBank/DDBJ whole genome shotgun (WGS) entry which is preliminary data.</text>
</comment>
<protein>
    <submittedName>
        <fullName evidence="4">GNAT family N-acetyltransferase</fullName>
    </submittedName>
</protein>
<proteinExistence type="predicted"/>
<dbReference type="RefSeq" id="WP_211863103.1">
    <property type="nucleotide sequence ID" value="NZ_JAAEDM010000047.1"/>
</dbReference>
<dbReference type="Proteomes" id="UP001138751">
    <property type="component" value="Unassembled WGS sequence"/>
</dbReference>
<gene>
    <name evidence="4" type="ORF">GXW76_16015</name>
</gene>
<keyword evidence="5" id="KW-1185">Reference proteome</keyword>
<dbReference type="CDD" id="cd04301">
    <property type="entry name" value="NAT_SF"/>
    <property type="match status" value="1"/>
</dbReference>
<dbReference type="PROSITE" id="PS51186">
    <property type="entry name" value="GNAT"/>
    <property type="match status" value="1"/>
</dbReference>
<evidence type="ECO:0000313" key="4">
    <source>
        <dbReference type="EMBL" id="MBR0672685.1"/>
    </source>
</evidence>
<feature type="domain" description="N-acetyltransferase" evidence="3">
    <location>
        <begin position="5"/>
        <end position="149"/>
    </location>
</feature>
<dbReference type="InterPro" id="IPR016181">
    <property type="entry name" value="Acyl_CoA_acyltransferase"/>
</dbReference>
<dbReference type="InterPro" id="IPR000182">
    <property type="entry name" value="GNAT_dom"/>
</dbReference>
<dbReference type="SUPFAM" id="SSF55729">
    <property type="entry name" value="Acyl-CoA N-acyltransferases (Nat)"/>
    <property type="match status" value="1"/>
</dbReference>
<dbReference type="AlphaFoldDB" id="A0A9X9WZV6"/>
<reference evidence="4" key="2">
    <citation type="journal article" date="2021" name="Syst. Appl. Microbiol.">
        <title>Roseomonas hellenica sp. nov., isolated from roots of wild-growing Alkanna tinctoria.</title>
        <authorList>
            <person name="Rat A."/>
            <person name="Naranjo H.D."/>
            <person name="Lebbe L."/>
            <person name="Cnockaert M."/>
            <person name="Krigas N."/>
            <person name="Grigoriadou K."/>
            <person name="Maloupa E."/>
            <person name="Willems A."/>
        </authorList>
    </citation>
    <scope>NUCLEOTIDE SEQUENCE</scope>
    <source>
        <strain evidence="4">LMG 31231</strain>
    </source>
</reference>
<evidence type="ECO:0000256" key="1">
    <source>
        <dbReference type="ARBA" id="ARBA00022679"/>
    </source>
</evidence>
<sequence>MTETLRIVPVAQHHRAAWDRLYAGYAEFYRATQTPEMRDRVWSWLHDPAHEVNGLIAELGGVPVGLAHYRSFARPLSASVGCFLDDLFVDPAARGKRAADALILHLGALARERGWSVVRWITADDNYRGRGVYDRLAKRTMWITYDHTP</sequence>
<dbReference type="GO" id="GO:0016747">
    <property type="term" value="F:acyltransferase activity, transferring groups other than amino-acyl groups"/>
    <property type="evidence" value="ECO:0007669"/>
    <property type="project" value="InterPro"/>
</dbReference>
<evidence type="ECO:0000259" key="3">
    <source>
        <dbReference type="PROSITE" id="PS51186"/>
    </source>
</evidence>
<reference evidence="4" key="1">
    <citation type="submission" date="2020-01" db="EMBL/GenBank/DDBJ databases">
        <authorList>
            <person name="Rat A."/>
        </authorList>
    </citation>
    <scope>NUCLEOTIDE SEQUENCE</scope>
    <source>
        <strain evidence="4">LMG 31231</strain>
    </source>
</reference>
<keyword evidence="2" id="KW-0012">Acyltransferase</keyword>
<dbReference type="Pfam" id="PF00583">
    <property type="entry name" value="Acetyltransf_1"/>
    <property type="match status" value="1"/>
</dbReference>
<accession>A0A9X9WZV6</accession>
<organism evidence="4 5">
    <name type="scientific">Neoroseomonas soli</name>
    <dbReference type="NCBI Taxonomy" id="1081025"/>
    <lineage>
        <taxon>Bacteria</taxon>
        <taxon>Pseudomonadati</taxon>
        <taxon>Pseudomonadota</taxon>
        <taxon>Alphaproteobacteria</taxon>
        <taxon>Acetobacterales</taxon>
        <taxon>Acetobacteraceae</taxon>
        <taxon>Neoroseomonas</taxon>
    </lineage>
</organism>
<dbReference type="InterPro" id="IPR050832">
    <property type="entry name" value="Bact_Acetyltransf"/>
</dbReference>
<evidence type="ECO:0000256" key="2">
    <source>
        <dbReference type="ARBA" id="ARBA00023315"/>
    </source>
</evidence>
<keyword evidence="1" id="KW-0808">Transferase</keyword>
<dbReference type="PANTHER" id="PTHR43877">
    <property type="entry name" value="AMINOALKYLPHOSPHONATE N-ACETYLTRANSFERASE-RELATED-RELATED"/>
    <property type="match status" value="1"/>
</dbReference>
<evidence type="ECO:0000313" key="5">
    <source>
        <dbReference type="Proteomes" id="UP001138751"/>
    </source>
</evidence>
<dbReference type="EMBL" id="JAAEDM010000047">
    <property type="protein sequence ID" value="MBR0672685.1"/>
    <property type="molecule type" value="Genomic_DNA"/>
</dbReference>
<dbReference type="Gene3D" id="3.40.630.30">
    <property type="match status" value="1"/>
</dbReference>
<name>A0A9X9WZV6_9PROT</name>